<dbReference type="GO" id="GO:0006094">
    <property type="term" value="P:gluconeogenesis"/>
    <property type="evidence" value="ECO:0007669"/>
    <property type="project" value="InterPro"/>
</dbReference>
<feature type="binding site" evidence="10">
    <location>
        <begin position="97"/>
        <end position="99"/>
    </location>
    <ligand>
        <name>substrate</name>
    </ligand>
</feature>
<comment type="similarity">
    <text evidence="2 8">Belongs to the FBPase class 2 family.</text>
</comment>
<feature type="binding site" evidence="10">
    <location>
        <position position="219"/>
    </location>
    <ligand>
        <name>substrate</name>
    </ligand>
</feature>
<dbReference type="SUPFAM" id="SSF56655">
    <property type="entry name" value="Carbohydrate phosphatase"/>
    <property type="match status" value="1"/>
</dbReference>
<feature type="binding site" evidence="9">
    <location>
        <position position="97"/>
    </location>
    <ligand>
        <name>Mn(2+)</name>
        <dbReference type="ChEBI" id="CHEBI:29035"/>
        <label>2</label>
    </ligand>
</feature>
<evidence type="ECO:0000256" key="4">
    <source>
        <dbReference type="ARBA" id="ARBA00022801"/>
    </source>
</evidence>
<feature type="binding site" evidence="9">
    <location>
        <position position="94"/>
    </location>
    <ligand>
        <name>Mn(2+)</name>
        <dbReference type="ChEBI" id="CHEBI:29035"/>
        <label>2</label>
    </ligand>
</feature>
<comment type="pathway">
    <text evidence="7">Carbohydrate biosynthesis.</text>
</comment>
<evidence type="ECO:0000313" key="12">
    <source>
        <dbReference type="Proteomes" id="UP000005139"/>
    </source>
</evidence>
<accession>A1HRW8</accession>
<reference evidence="11 12" key="2">
    <citation type="submission" date="2007-01" db="EMBL/GenBank/DDBJ databases">
        <title>Sequencing of the draft genome and assembly of Thermosinus carboxydivorans Nor1.</title>
        <authorList>
            <consortium name="US DOE Joint Genome Institute (JGI-PGF)"/>
            <person name="Copeland A."/>
            <person name="Lucas S."/>
            <person name="Lapidus A."/>
            <person name="Barry K."/>
            <person name="Glavina del Rio T."/>
            <person name="Dalin E."/>
            <person name="Tice H."/>
            <person name="Bruce D."/>
            <person name="Pitluck S."/>
            <person name="Richardson P."/>
        </authorList>
    </citation>
    <scope>NUCLEOTIDE SEQUENCE [LARGE SCALE GENOMIC DNA]</scope>
    <source>
        <strain evidence="11 12">Nor1</strain>
    </source>
</reference>
<dbReference type="eggNOG" id="COG1494">
    <property type="taxonomic scope" value="Bacteria"/>
</dbReference>
<feature type="binding site" evidence="10">
    <location>
        <begin position="173"/>
        <end position="175"/>
    </location>
    <ligand>
        <name>substrate</name>
    </ligand>
</feature>
<dbReference type="AlphaFoldDB" id="A1HRW8"/>
<keyword evidence="12" id="KW-1185">Reference proteome</keyword>
<dbReference type="GO" id="GO:0046872">
    <property type="term" value="F:metal ion binding"/>
    <property type="evidence" value="ECO:0007669"/>
    <property type="project" value="UniProtKB-KW"/>
</dbReference>
<evidence type="ECO:0000256" key="1">
    <source>
        <dbReference type="ARBA" id="ARBA00001273"/>
    </source>
</evidence>
<evidence type="ECO:0000256" key="5">
    <source>
        <dbReference type="ARBA" id="ARBA00023211"/>
    </source>
</evidence>
<dbReference type="EMBL" id="AAWL01000012">
    <property type="protein sequence ID" value="EAX47289.1"/>
    <property type="molecule type" value="Genomic_DNA"/>
</dbReference>
<dbReference type="Gene3D" id="3.30.540.10">
    <property type="entry name" value="Fructose-1,6-Bisphosphatase, subunit A, domain 1"/>
    <property type="match status" value="1"/>
</dbReference>
<keyword evidence="5 9" id="KW-0464">Manganese</keyword>
<comment type="caution">
    <text evidence="11">The sequence shown here is derived from an EMBL/GenBank/DDBJ whole genome shotgun (WGS) entry which is preliminary data.</text>
</comment>
<keyword evidence="6 8" id="KW-0119">Carbohydrate metabolism</keyword>
<feature type="binding site" evidence="9">
    <location>
        <position position="67"/>
    </location>
    <ligand>
        <name>Mn(2+)</name>
        <dbReference type="ChEBI" id="CHEBI:29035"/>
        <label>1</label>
    </ligand>
</feature>
<evidence type="ECO:0000256" key="10">
    <source>
        <dbReference type="PIRSR" id="PIRSR004532-2"/>
    </source>
</evidence>
<dbReference type="FunFam" id="3.40.190.90:FF:000001">
    <property type="entry name" value="Fructose-1,6-bisphosphatase"/>
    <property type="match status" value="1"/>
</dbReference>
<evidence type="ECO:0000256" key="7">
    <source>
        <dbReference type="ARBA" id="ARBA00024331"/>
    </source>
</evidence>
<dbReference type="InterPro" id="IPR004464">
    <property type="entry name" value="FBPase_class-2/SBPase"/>
</dbReference>
<dbReference type="Pfam" id="PF03320">
    <property type="entry name" value="FBPase_glpX"/>
    <property type="match status" value="1"/>
</dbReference>
<evidence type="ECO:0000256" key="3">
    <source>
        <dbReference type="ARBA" id="ARBA00022723"/>
    </source>
</evidence>
<proteinExistence type="inferred from homology"/>
<dbReference type="GO" id="GO:0006071">
    <property type="term" value="P:glycerol metabolic process"/>
    <property type="evidence" value="ECO:0007669"/>
    <property type="project" value="InterPro"/>
</dbReference>
<dbReference type="PIRSF" id="PIRSF004532">
    <property type="entry name" value="GlpX"/>
    <property type="match status" value="1"/>
</dbReference>
<evidence type="ECO:0000256" key="6">
    <source>
        <dbReference type="ARBA" id="ARBA00023277"/>
    </source>
</evidence>
<comment type="cofactor">
    <cofactor evidence="9">
        <name>Mn(2+)</name>
        <dbReference type="ChEBI" id="CHEBI:29035"/>
    </cofactor>
</comment>
<dbReference type="GO" id="GO:0030388">
    <property type="term" value="P:fructose 1,6-bisphosphate metabolic process"/>
    <property type="evidence" value="ECO:0007669"/>
    <property type="project" value="TreeGrafter"/>
</dbReference>
<feature type="binding site" evidence="9">
    <location>
        <position position="222"/>
    </location>
    <ligand>
        <name>Mn(2+)</name>
        <dbReference type="ChEBI" id="CHEBI:29035"/>
        <label>2</label>
    </ligand>
</feature>
<dbReference type="PANTHER" id="PTHR30447">
    <property type="entry name" value="FRUCTOSE-1,6-BISPHOSPHATASE CLASS 2"/>
    <property type="match status" value="1"/>
</dbReference>
<organism evidence="11 12">
    <name type="scientific">Thermosinus carboxydivorans Nor1</name>
    <dbReference type="NCBI Taxonomy" id="401526"/>
    <lineage>
        <taxon>Bacteria</taxon>
        <taxon>Bacillati</taxon>
        <taxon>Bacillota</taxon>
        <taxon>Negativicutes</taxon>
        <taxon>Selenomonadales</taxon>
        <taxon>Sporomusaceae</taxon>
        <taxon>Thermosinus</taxon>
    </lineage>
</organism>
<feature type="binding site" evidence="10">
    <location>
        <begin position="195"/>
        <end position="197"/>
    </location>
    <ligand>
        <name>substrate</name>
    </ligand>
</feature>
<keyword evidence="4" id="KW-0378">Hydrolase</keyword>
<dbReference type="NCBIfam" id="TIGR00330">
    <property type="entry name" value="glpX"/>
    <property type="match status" value="1"/>
</dbReference>
<feature type="binding site" evidence="9">
    <location>
        <position position="43"/>
    </location>
    <ligand>
        <name>Mn(2+)</name>
        <dbReference type="ChEBI" id="CHEBI:29035"/>
        <label>1</label>
    </ligand>
</feature>
<protein>
    <recommendedName>
        <fullName evidence="8">Fructose-1,6-bisphosphatase</fullName>
    </recommendedName>
</protein>
<dbReference type="GO" id="GO:0042132">
    <property type="term" value="F:fructose 1,6-bisphosphate 1-phosphatase activity"/>
    <property type="evidence" value="ECO:0007669"/>
    <property type="project" value="UniProtKB-EC"/>
</dbReference>
<dbReference type="Gene3D" id="3.40.190.90">
    <property type="match status" value="1"/>
</dbReference>
<reference evidence="11 12" key="1">
    <citation type="submission" date="2007-01" db="EMBL/GenBank/DDBJ databases">
        <title>Annotation of the draft genome assembly of Thermosinus carboxydivorans Nor1.</title>
        <authorList>
            <consortium name="US DOE Joint Genome Institute (JGI-ORNL)"/>
            <person name="Larimer F."/>
            <person name="Land M."/>
            <person name="Hauser L."/>
        </authorList>
    </citation>
    <scope>NUCLEOTIDE SEQUENCE [LARGE SCALE GENOMIC DNA]</scope>
    <source>
        <strain evidence="11 12">Nor1</strain>
    </source>
</reference>
<name>A1HRW8_9FIRM</name>
<evidence type="ECO:0000256" key="2">
    <source>
        <dbReference type="ARBA" id="ARBA00008989"/>
    </source>
</evidence>
<evidence type="ECO:0000256" key="8">
    <source>
        <dbReference type="PIRNR" id="PIRNR004532"/>
    </source>
</evidence>
<evidence type="ECO:0000313" key="11">
    <source>
        <dbReference type="EMBL" id="EAX47289.1"/>
    </source>
</evidence>
<dbReference type="PANTHER" id="PTHR30447:SF0">
    <property type="entry name" value="FRUCTOSE-1,6-BISPHOSPHATASE 1 CLASS 2-RELATED"/>
    <property type="match status" value="1"/>
</dbReference>
<dbReference type="GO" id="GO:0005829">
    <property type="term" value="C:cytosol"/>
    <property type="evidence" value="ECO:0007669"/>
    <property type="project" value="TreeGrafter"/>
</dbReference>
<gene>
    <name evidence="11" type="ORF">TcarDRAFT_0978</name>
</gene>
<keyword evidence="3 9" id="KW-0479">Metal-binding</keyword>
<feature type="binding site" evidence="10">
    <location>
        <position position="128"/>
    </location>
    <ligand>
        <name>substrate</name>
    </ligand>
</feature>
<comment type="catalytic activity">
    <reaction evidence="1">
        <text>beta-D-fructose 1,6-bisphosphate + H2O = beta-D-fructose 6-phosphate + phosphate</text>
        <dbReference type="Rhea" id="RHEA:11064"/>
        <dbReference type="ChEBI" id="CHEBI:15377"/>
        <dbReference type="ChEBI" id="CHEBI:32966"/>
        <dbReference type="ChEBI" id="CHEBI:43474"/>
        <dbReference type="ChEBI" id="CHEBI:57634"/>
        <dbReference type="EC" id="3.1.3.11"/>
    </reaction>
</comment>
<dbReference type="Proteomes" id="UP000005139">
    <property type="component" value="Unassembled WGS sequence"/>
</dbReference>
<evidence type="ECO:0000256" key="9">
    <source>
        <dbReference type="PIRSR" id="PIRSR004532-1"/>
    </source>
</evidence>
<dbReference type="CDD" id="cd01516">
    <property type="entry name" value="FBPase_glpX"/>
    <property type="match status" value="1"/>
</dbReference>
<sequence>MLVERRWNKRMDRELALEFVRVTEAAAIACGRWMGKGDKIAADQAAVDAMRQAFDSVSISGTVVIGEGEMDEAPMLYIGEKVGAGGLEVDIAVDPLEGTNLVAKGLPGSIAVIAIAPKGGLLHAPDMYMDKIAVGPAAAGKIDINAPVRENLKAVASALNRKVEDLTVVILDRPRHNKIIQEVREAGARIKLISDGDVSPAINAAIEGTGVHMLLGIGGAPEGVIAAAALKCLGGDMQAKLWPENEAEVERAKQMGITDINKVLTIDDLVHGEDVMFAATAITQGDLLRGVSYFGGGVRTHSIVMRYKTGTVRFVDAIHKLDRKPLFIKRS</sequence>